<gene>
    <name evidence="1" type="ORF">BEWA_026650</name>
</gene>
<name>L0AXS1_THEEQ</name>
<sequence length="117" mass="13347">MTTGSNAPYNEQQNFPVINSAIYMIIKTDTLIENLEQSIAQDSPGNTTGRLKPRAHIHCANIKDSYNAHEIHKPLRKRRGYLEIRTRGSAEWMKWAFTGICSEDYDGRIACMKVDTM</sequence>
<reference evidence="1 2" key="1">
    <citation type="journal article" date="2012" name="BMC Genomics">
        <title>Comparative genomic analysis and phylogenetic position of Theileria equi.</title>
        <authorList>
            <person name="Kappmeyer L.S."/>
            <person name="Thiagarajan M."/>
            <person name="Herndon D.R."/>
            <person name="Ramsay J.D."/>
            <person name="Caler E."/>
            <person name="Djikeng A."/>
            <person name="Gillespie J.J."/>
            <person name="Lau A.O."/>
            <person name="Roalson E.H."/>
            <person name="Silva J.C."/>
            <person name="Silva M.G."/>
            <person name="Suarez C.E."/>
            <person name="Ueti M.W."/>
            <person name="Nene V.M."/>
            <person name="Mealey R.H."/>
            <person name="Knowles D.P."/>
            <person name="Brayton K.A."/>
        </authorList>
    </citation>
    <scope>NUCLEOTIDE SEQUENCE [LARGE SCALE GENOMIC DNA]</scope>
    <source>
        <strain evidence="1 2">WA</strain>
    </source>
</reference>
<evidence type="ECO:0000313" key="2">
    <source>
        <dbReference type="Proteomes" id="UP000031512"/>
    </source>
</evidence>
<protein>
    <submittedName>
        <fullName evidence="1">Uncharacterized protein</fullName>
    </submittedName>
</protein>
<organism evidence="1 2">
    <name type="scientific">Theileria equi strain WA</name>
    <dbReference type="NCBI Taxonomy" id="1537102"/>
    <lineage>
        <taxon>Eukaryota</taxon>
        <taxon>Sar</taxon>
        <taxon>Alveolata</taxon>
        <taxon>Apicomplexa</taxon>
        <taxon>Aconoidasida</taxon>
        <taxon>Piroplasmida</taxon>
        <taxon>Theileriidae</taxon>
        <taxon>Theileria</taxon>
    </lineage>
</organism>
<dbReference type="GeneID" id="15806876"/>
<keyword evidence="2" id="KW-1185">Reference proteome</keyword>
<accession>L0AXS1</accession>
<dbReference type="EMBL" id="CP001669">
    <property type="protein sequence ID" value="AFZ79816.1"/>
    <property type="molecule type" value="Genomic_DNA"/>
</dbReference>
<dbReference type="AlphaFoldDB" id="L0AXS1"/>
<dbReference type="Proteomes" id="UP000031512">
    <property type="component" value="Chromosome 1"/>
</dbReference>
<proteinExistence type="predicted"/>
<dbReference type="RefSeq" id="XP_004829482.1">
    <property type="nucleotide sequence ID" value="XM_004829425.1"/>
</dbReference>
<dbReference type="VEuPathDB" id="PiroplasmaDB:BEWA_026650"/>
<dbReference type="KEGG" id="beq:BEWA_026650"/>
<evidence type="ECO:0000313" key="1">
    <source>
        <dbReference type="EMBL" id="AFZ79816.1"/>
    </source>
</evidence>